<proteinExistence type="predicted"/>
<dbReference type="EMBL" id="CP061800">
    <property type="protein sequence ID" value="QTA91906.1"/>
    <property type="molecule type" value="Genomic_DNA"/>
</dbReference>
<organism evidence="2 3">
    <name type="scientific">Desulfonema magnum</name>
    <dbReference type="NCBI Taxonomy" id="45655"/>
    <lineage>
        <taxon>Bacteria</taxon>
        <taxon>Pseudomonadati</taxon>
        <taxon>Thermodesulfobacteriota</taxon>
        <taxon>Desulfobacteria</taxon>
        <taxon>Desulfobacterales</taxon>
        <taxon>Desulfococcaceae</taxon>
        <taxon>Desulfonema</taxon>
    </lineage>
</organism>
<name>A0A975BUB9_9BACT</name>
<dbReference type="AlphaFoldDB" id="A0A975BUB9"/>
<evidence type="ECO:0000256" key="1">
    <source>
        <dbReference type="SAM" id="MobiDB-lite"/>
    </source>
</evidence>
<protein>
    <submittedName>
        <fullName evidence="2">Uncharacterized protein</fullName>
    </submittedName>
</protein>
<accession>A0A975BUB9</accession>
<gene>
    <name evidence="2" type="ORF">dnm_079790</name>
</gene>
<dbReference type="Proteomes" id="UP000663722">
    <property type="component" value="Chromosome"/>
</dbReference>
<reference evidence="2" key="1">
    <citation type="journal article" date="2021" name="Microb. Physiol.">
        <title>Proteogenomic Insights into the Physiology of Marine, Sulfate-Reducing, Filamentous Desulfonema limicola and Desulfonema magnum.</title>
        <authorList>
            <person name="Schnaars V."/>
            <person name="Wohlbrand L."/>
            <person name="Scheve S."/>
            <person name="Hinrichs C."/>
            <person name="Reinhardt R."/>
            <person name="Rabus R."/>
        </authorList>
    </citation>
    <scope>NUCLEOTIDE SEQUENCE</scope>
    <source>
        <strain evidence="2">4be13</strain>
    </source>
</reference>
<keyword evidence="3" id="KW-1185">Reference proteome</keyword>
<sequence length="38" mass="4133">MRQSLGVCVPRQEPGNEKESASTVSDSFCDVALHIHFG</sequence>
<evidence type="ECO:0000313" key="2">
    <source>
        <dbReference type="EMBL" id="QTA91906.1"/>
    </source>
</evidence>
<feature type="region of interest" description="Disordered" evidence="1">
    <location>
        <begin position="1"/>
        <end position="21"/>
    </location>
</feature>
<evidence type="ECO:0000313" key="3">
    <source>
        <dbReference type="Proteomes" id="UP000663722"/>
    </source>
</evidence>
<dbReference type="KEGG" id="dmm:dnm_079790"/>